<organism evidence="2 3">
    <name type="scientific">Aquibium pacificus</name>
    <dbReference type="NCBI Taxonomy" id="3153579"/>
    <lineage>
        <taxon>Bacteria</taxon>
        <taxon>Pseudomonadati</taxon>
        <taxon>Pseudomonadota</taxon>
        <taxon>Alphaproteobacteria</taxon>
        <taxon>Hyphomicrobiales</taxon>
        <taxon>Phyllobacteriaceae</taxon>
        <taxon>Aquibium</taxon>
    </lineage>
</organism>
<dbReference type="Proteomes" id="UP001556692">
    <property type="component" value="Unassembled WGS sequence"/>
</dbReference>
<dbReference type="Pfam" id="PF00561">
    <property type="entry name" value="Abhydrolase_1"/>
    <property type="match status" value="1"/>
</dbReference>
<dbReference type="InterPro" id="IPR000073">
    <property type="entry name" value="AB_hydrolase_1"/>
</dbReference>
<dbReference type="InterPro" id="IPR029058">
    <property type="entry name" value="AB_hydrolase_fold"/>
</dbReference>
<sequence>MAKLVELRVETHGRPDAPALLLVHALGTDGRFWDEAVADLAKDFRCIVPDLQASGRTPNPPEPVTAQQHAADLIALLDRLGVSRAIFAGCAIGGMVAAVAAAAAPDRCAGLIMTNPGVRNADAVKEMLRARVGEVRAKGMQVLLPAAAERTFQGMAHDERFERYLERYASQDPEAYALSVLGFLDIDIRPILPNISCPVLLIPGGQDVLMPADSAEVISSLVPQAEVVRFEDVAHFIPFQAPERFVAELRRFAAKLVA</sequence>
<dbReference type="PANTHER" id="PTHR43798">
    <property type="entry name" value="MONOACYLGLYCEROL LIPASE"/>
    <property type="match status" value="1"/>
</dbReference>
<evidence type="ECO:0000313" key="3">
    <source>
        <dbReference type="Proteomes" id="UP001556692"/>
    </source>
</evidence>
<protein>
    <submittedName>
        <fullName evidence="2">Alpha/beta hydrolase</fullName>
    </submittedName>
</protein>
<evidence type="ECO:0000259" key="1">
    <source>
        <dbReference type="Pfam" id="PF00561"/>
    </source>
</evidence>
<dbReference type="GO" id="GO:0016787">
    <property type="term" value="F:hydrolase activity"/>
    <property type="evidence" value="ECO:0007669"/>
    <property type="project" value="UniProtKB-KW"/>
</dbReference>
<dbReference type="PRINTS" id="PR00111">
    <property type="entry name" value="ABHYDROLASE"/>
</dbReference>
<dbReference type="SUPFAM" id="SSF53474">
    <property type="entry name" value="alpha/beta-Hydrolases"/>
    <property type="match status" value="1"/>
</dbReference>
<gene>
    <name evidence="2" type="ORF">ABGN05_21595</name>
</gene>
<name>A0ABV3SP55_9HYPH</name>
<dbReference type="Gene3D" id="3.40.50.1820">
    <property type="entry name" value="alpha/beta hydrolase"/>
    <property type="match status" value="1"/>
</dbReference>
<keyword evidence="2" id="KW-0378">Hydrolase</keyword>
<keyword evidence="3" id="KW-1185">Reference proteome</keyword>
<feature type="domain" description="AB hydrolase-1" evidence="1">
    <location>
        <begin position="18"/>
        <end position="242"/>
    </location>
</feature>
<comment type="caution">
    <text evidence="2">The sequence shown here is derived from an EMBL/GenBank/DDBJ whole genome shotgun (WGS) entry which is preliminary data.</text>
</comment>
<reference evidence="2 3" key="1">
    <citation type="submission" date="2024-05" db="EMBL/GenBank/DDBJ databases">
        <authorList>
            <person name="Jiang F."/>
        </authorList>
    </citation>
    <scope>NUCLEOTIDE SEQUENCE [LARGE SCALE GENOMIC DNA]</scope>
    <source>
        <strain evidence="2 3">LZ166</strain>
    </source>
</reference>
<dbReference type="EMBL" id="JBDPGJ010000005">
    <property type="protein sequence ID" value="MEX0408261.1"/>
    <property type="molecule type" value="Genomic_DNA"/>
</dbReference>
<accession>A0ABV3SP55</accession>
<proteinExistence type="predicted"/>
<dbReference type="RefSeq" id="WP_367956132.1">
    <property type="nucleotide sequence ID" value="NZ_JBDPGJ010000005.1"/>
</dbReference>
<dbReference type="InterPro" id="IPR050266">
    <property type="entry name" value="AB_hydrolase_sf"/>
</dbReference>
<evidence type="ECO:0000313" key="2">
    <source>
        <dbReference type="EMBL" id="MEX0408261.1"/>
    </source>
</evidence>